<evidence type="ECO:0000313" key="3">
    <source>
        <dbReference type="Proteomes" id="UP000558488"/>
    </source>
</evidence>
<feature type="region of interest" description="Disordered" evidence="1">
    <location>
        <begin position="1"/>
        <end position="83"/>
    </location>
</feature>
<evidence type="ECO:0000313" key="2">
    <source>
        <dbReference type="EMBL" id="KAF6374397.1"/>
    </source>
</evidence>
<feature type="compositionally biased region" description="Basic and acidic residues" evidence="1">
    <location>
        <begin position="39"/>
        <end position="53"/>
    </location>
</feature>
<sequence>MGTGPRGARSKPGFVPEVTRSLPASCGPARPAAFPLQEDEYRRSDLRWDHSRGPESPVALGRPGSVFGQAGRSRPSPTAPLAVPTAPGTFIACSAGVGRSRSQSQVPARSLRCRSSCYPGAGVSRPIGQLGGGGGRGDSAVPWTAVPGDQSSDTMDRPSFHRVLPLTSAGAEDTVTI</sequence>
<reference evidence="2 3" key="1">
    <citation type="journal article" date="2020" name="Nature">
        <title>Six reference-quality genomes reveal evolution of bat adaptations.</title>
        <authorList>
            <person name="Jebb D."/>
            <person name="Huang Z."/>
            <person name="Pippel M."/>
            <person name="Hughes G.M."/>
            <person name="Lavrichenko K."/>
            <person name="Devanna P."/>
            <person name="Winkler S."/>
            <person name="Jermiin L.S."/>
            <person name="Skirmuntt E.C."/>
            <person name="Katzourakis A."/>
            <person name="Burkitt-Gray L."/>
            <person name="Ray D.A."/>
            <person name="Sullivan K.A.M."/>
            <person name="Roscito J.G."/>
            <person name="Kirilenko B.M."/>
            <person name="Davalos L.M."/>
            <person name="Corthals A.P."/>
            <person name="Power M.L."/>
            <person name="Jones G."/>
            <person name="Ransome R.D."/>
            <person name="Dechmann D.K.N."/>
            <person name="Locatelli A.G."/>
            <person name="Puechmaille S.J."/>
            <person name="Fedrigo O."/>
            <person name="Jarvis E.D."/>
            <person name="Hiller M."/>
            <person name="Vernes S.C."/>
            <person name="Myers E.W."/>
            <person name="Teeling E.C."/>
        </authorList>
    </citation>
    <scope>NUCLEOTIDE SEQUENCE [LARGE SCALE GENOMIC DNA]</scope>
    <source>
        <strain evidence="2">MPipKuh1</strain>
        <tissue evidence="2">Flight muscle</tissue>
    </source>
</reference>
<feature type="region of interest" description="Disordered" evidence="1">
    <location>
        <begin position="128"/>
        <end position="158"/>
    </location>
</feature>
<protein>
    <submittedName>
        <fullName evidence="2">Uncharacterized protein</fullName>
    </submittedName>
</protein>
<proteinExistence type="predicted"/>
<organism evidence="2 3">
    <name type="scientific">Pipistrellus kuhlii</name>
    <name type="common">Kuhl's pipistrelle</name>
    <dbReference type="NCBI Taxonomy" id="59472"/>
    <lineage>
        <taxon>Eukaryota</taxon>
        <taxon>Metazoa</taxon>
        <taxon>Chordata</taxon>
        <taxon>Craniata</taxon>
        <taxon>Vertebrata</taxon>
        <taxon>Euteleostomi</taxon>
        <taxon>Mammalia</taxon>
        <taxon>Eutheria</taxon>
        <taxon>Laurasiatheria</taxon>
        <taxon>Chiroptera</taxon>
        <taxon>Yangochiroptera</taxon>
        <taxon>Vespertilionidae</taxon>
        <taxon>Pipistrellus</taxon>
    </lineage>
</organism>
<dbReference type="Proteomes" id="UP000558488">
    <property type="component" value="Unassembled WGS sequence"/>
</dbReference>
<name>A0A7J7ZJE6_PIPKU</name>
<accession>A0A7J7ZJE6</accession>
<dbReference type="EMBL" id="JACAGB010000003">
    <property type="protein sequence ID" value="KAF6374397.1"/>
    <property type="molecule type" value="Genomic_DNA"/>
</dbReference>
<gene>
    <name evidence="2" type="ORF">mPipKuh1_009616</name>
</gene>
<keyword evidence="3" id="KW-1185">Reference proteome</keyword>
<comment type="caution">
    <text evidence="2">The sequence shown here is derived from an EMBL/GenBank/DDBJ whole genome shotgun (WGS) entry which is preliminary data.</text>
</comment>
<evidence type="ECO:0000256" key="1">
    <source>
        <dbReference type="SAM" id="MobiDB-lite"/>
    </source>
</evidence>
<dbReference type="AlphaFoldDB" id="A0A7J7ZJE6"/>